<proteinExistence type="inferred from homology"/>
<gene>
    <name evidence="4" type="ORF">ABH38_14635</name>
</gene>
<dbReference type="GO" id="GO:0009982">
    <property type="term" value="F:pseudouridine synthase activity"/>
    <property type="evidence" value="ECO:0007669"/>
    <property type="project" value="InterPro"/>
</dbReference>
<dbReference type="InterPro" id="IPR020103">
    <property type="entry name" value="PsdUridine_synth_cat_dom_sf"/>
</dbReference>
<dbReference type="InterPro" id="IPR001656">
    <property type="entry name" value="PsdUridine_synth_TruD"/>
</dbReference>
<protein>
    <recommendedName>
        <fullName evidence="3">TRUD domain-containing protein</fullName>
    </recommendedName>
</protein>
<evidence type="ECO:0000313" key="5">
    <source>
        <dbReference type="Proteomes" id="UP000036334"/>
    </source>
</evidence>
<dbReference type="GO" id="GO:0003723">
    <property type="term" value="F:RNA binding"/>
    <property type="evidence" value="ECO:0007669"/>
    <property type="project" value="InterPro"/>
</dbReference>
<dbReference type="AlphaFoldDB" id="A0A0I9Y815"/>
<comment type="caution">
    <text evidence="4">The sequence shown here is derived from an EMBL/GenBank/DDBJ whole genome shotgun (WGS) entry which is preliminary data.</text>
</comment>
<evidence type="ECO:0000313" key="4">
    <source>
        <dbReference type="EMBL" id="KLO35852.1"/>
    </source>
</evidence>
<dbReference type="PANTHER" id="PTHR13326:SF21">
    <property type="entry name" value="PSEUDOURIDYLATE SYNTHASE PUS7L"/>
    <property type="match status" value="1"/>
</dbReference>
<dbReference type="GO" id="GO:0140098">
    <property type="term" value="F:catalytic activity, acting on RNA"/>
    <property type="evidence" value="ECO:0007669"/>
    <property type="project" value="UniProtKB-ARBA"/>
</dbReference>
<dbReference type="STRING" id="1202450.B586_15300"/>
<dbReference type="Gene3D" id="3.30.2350.20">
    <property type="entry name" value="TruD, catalytic domain"/>
    <property type="match status" value="1"/>
</dbReference>
<dbReference type="InterPro" id="IPR042214">
    <property type="entry name" value="TruD_catalytic"/>
</dbReference>
<dbReference type="Proteomes" id="UP000036334">
    <property type="component" value="Unassembled WGS sequence"/>
</dbReference>
<dbReference type="EMBL" id="LDPR01000012">
    <property type="protein sequence ID" value="KLO35852.1"/>
    <property type="molecule type" value="Genomic_DNA"/>
</dbReference>
<dbReference type="GO" id="GO:0006396">
    <property type="term" value="P:RNA processing"/>
    <property type="evidence" value="ECO:0007669"/>
    <property type="project" value="UniProtKB-ARBA"/>
</dbReference>
<name>A0A0I9Y815_9MYCO</name>
<evidence type="ECO:0000256" key="1">
    <source>
        <dbReference type="ARBA" id="ARBA00007953"/>
    </source>
</evidence>
<dbReference type="PATRIC" id="fig|29311.18.peg.1106"/>
<dbReference type="InterPro" id="IPR011760">
    <property type="entry name" value="PsdUridine_synth_TruD_insert"/>
</dbReference>
<evidence type="ECO:0000256" key="2">
    <source>
        <dbReference type="ARBA" id="ARBA00023235"/>
    </source>
</evidence>
<organism evidence="4 5">
    <name type="scientific">Mycobacterium haemophilum</name>
    <dbReference type="NCBI Taxonomy" id="29311"/>
    <lineage>
        <taxon>Bacteria</taxon>
        <taxon>Bacillati</taxon>
        <taxon>Actinomycetota</taxon>
        <taxon>Actinomycetes</taxon>
        <taxon>Mycobacteriales</taxon>
        <taxon>Mycobacteriaceae</taxon>
        <taxon>Mycobacterium</taxon>
    </lineage>
</organism>
<dbReference type="PANTHER" id="PTHR13326">
    <property type="entry name" value="TRNA PSEUDOURIDINE SYNTHASE D"/>
    <property type="match status" value="1"/>
</dbReference>
<feature type="domain" description="TRUD" evidence="3">
    <location>
        <begin position="153"/>
        <end position="349"/>
    </location>
</feature>
<comment type="similarity">
    <text evidence="1">Belongs to the pseudouridine synthase TruD family.</text>
</comment>
<dbReference type="Pfam" id="PF01142">
    <property type="entry name" value="TruD"/>
    <property type="match status" value="1"/>
</dbReference>
<evidence type="ECO:0000259" key="3">
    <source>
        <dbReference type="PROSITE" id="PS50984"/>
    </source>
</evidence>
<sequence>MDRMPVLKSTASDFRVSEAMAVAVSDPGPGTHHYVLLHKAGYTTFEAADAVAEFFGTSPADVRYAGLKDEDGVTDQFLAVAGELDASRIEEFNRTHGIQDEPDGPWMRLRHYGHSVDPLGPGELDGNSFRIVVRGIDADQAAQLRAIRVRTFFFVNYYDTQRFGVPNGPKQTHLIGQALLDGDHRRAFDLLRSSRSPEARLCADFTGTPEDFFAALDPRKVAFYLCAQGSDEWNAQVRALVRESAAGAAIEVERDGIPYVFSRRSDTALEVLRRGEGLRCRSYRWCDGTMVAEMSARPLVVQVRVRVSDVRVDETVPGTWRCTLAFFLPSGCYGTSAVTQFFVTLPELL</sequence>
<dbReference type="GO" id="GO:0001522">
    <property type="term" value="P:pseudouridine synthesis"/>
    <property type="evidence" value="ECO:0007669"/>
    <property type="project" value="InterPro"/>
</dbReference>
<accession>A0A0I9Y815</accession>
<keyword evidence="2" id="KW-0413">Isomerase</keyword>
<reference evidence="4 5" key="1">
    <citation type="submission" date="2015-05" db="EMBL/GenBank/DDBJ databases">
        <title>Genome sequence of Mycobacterium haemophilum.</title>
        <authorList>
            <person name="Greninger A.L."/>
            <person name="Cunningham G."/>
            <person name="Miller S."/>
        </authorList>
    </citation>
    <scope>NUCLEOTIDE SEQUENCE [LARGE SCALE GENOMIC DNA]</scope>
    <source>
        <strain evidence="5">UC1</strain>
    </source>
</reference>
<dbReference type="SUPFAM" id="SSF55120">
    <property type="entry name" value="Pseudouridine synthase"/>
    <property type="match status" value="1"/>
</dbReference>
<dbReference type="PROSITE" id="PS50984">
    <property type="entry name" value="TRUD"/>
    <property type="match status" value="1"/>
</dbReference>
<keyword evidence="5" id="KW-1185">Reference proteome</keyword>